<evidence type="ECO:0000313" key="1">
    <source>
        <dbReference type="EMBL" id="MBB6513480.1"/>
    </source>
</evidence>
<reference evidence="1 2" key="1">
    <citation type="submission" date="2020-08" db="EMBL/GenBank/DDBJ databases">
        <title>Genomic Encyclopedia of Type Strains, Phase IV (KMG-IV): sequencing the most valuable type-strain genomes for metagenomic binning, comparative biology and taxonomic classification.</title>
        <authorList>
            <person name="Goeker M."/>
        </authorList>
    </citation>
    <scope>NUCLEOTIDE SEQUENCE [LARGE SCALE GENOMIC DNA]</scope>
    <source>
        <strain evidence="1 2">DSM 11805</strain>
    </source>
</reference>
<organism evidence="1 2">
    <name type="scientific">Gracilibacillus halotolerans</name>
    <dbReference type="NCBI Taxonomy" id="74386"/>
    <lineage>
        <taxon>Bacteria</taxon>
        <taxon>Bacillati</taxon>
        <taxon>Bacillota</taxon>
        <taxon>Bacilli</taxon>
        <taxon>Bacillales</taxon>
        <taxon>Bacillaceae</taxon>
        <taxon>Gracilibacillus</taxon>
    </lineage>
</organism>
<dbReference type="PROSITE" id="PS51257">
    <property type="entry name" value="PROKAR_LIPOPROTEIN"/>
    <property type="match status" value="1"/>
</dbReference>
<accession>A0A841RH45</accession>
<dbReference type="AlphaFoldDB" id="A0A841RH45"/>
<protein>
    <recommendedName>
        <fullName evidence="3">Lipoprotein</fullName>
    </recommendedName>
</protein>
<evidence type="ECO:0000313" key="2">
    <source>
        <dbReference type="Proteomes" id="UP000572212"/>
    </source>
</evidence>
<name>A0A841RH45_9BACI</name>
<gene>
    <name evidence="1" type="ORF">GGQ92_002292</name>
</gene>
<dbReference type="RefSeq" id="WP_246384383.1">
    <property type="nucleotide sequence ID" value="NZ_BAAACU010000029.1"/>
</dbReference>
<proteinExistence type="predicted"/>
<sequence length="133" mass="15400">MKKTIFFIPLLFLLIGCGQSNSEHNKDLENSIFSIVEDEDNSKIEIDSLTSFNWDKAFLFTPYSPQEHIEEELGTDFKDPSNISMRDDIYLLVFLEGDKAVQYVEMERQGADFSTEEKGHLTPSNDVIHIKRY</sequence>
<keyword evidence="2" id="KW-1185">Reference proteome</keyword>
<dbReference type="Proteomes" id="UP000572212">
    <property type="component" value="Unassembled WGS sequence"/>
</dbReference>
<evidence type="ECO:0008006" key="3">
    <source>
        <dbReference type="Google" id="ProtNLM"/>
    </source>
</evidence>
<comment type="caution">
    <text evidence="1">The sequence shown here is derived from an EMBL/GenBank/DDBJ whole genome shotgun (WGS) entry which is preliminary data.</text>
</comment>
<dbReference type="EMBL" id="JACHON010000012">
    <property type="protein sequence ID" value="MBB6513480.1"/>
    <property type="molecule type" value="Genomic_DNA"/>
</dbReference>